<dbReference type="AlphaFoldDB" id="A0AAD3DWN4"/>
<dbReference type="Pfam" id="PF25483">
    <property type="entry name" value="DUF7906"/>
    <property type="match status" value="1"/>
</dbReference>
<comment type="caution">
    <text evidence="4">The sequence shown here is derived from an EMBL/GenBank/DDBJ whole genome shotgun (WGS) entry which is preliminary data.</text>
</comment>
<feature type="non-terminal residue" evidence="4">
    <location>
        <position position="287"/>
    </location>
</feature>
<protein>
    <recommendedName>
        <fullName evidence="3">DUF7906 domain-containing protein</fullName>
    </recommendedName>
</protein>
<keyword evidence="5" id="KW-1185">Reference proteome</keyword>
<evidence type="ECO:0000313" key="5">
    <source>
        <dbReference type="Proteomes" id="UP001054857"/>
    </source>
</evidence>
<feature type="chain" id="PRO_5042123575" description="DUF7906 domain-containing protein" evidence="2">
    <location>
        <begin position="23"/>
        <end position="287"/>
    </location>
</feature>
<accession>A0AAD3DWN4</accession>
<feature type="domain" description="DUF7906" evidence="3">
    <location>
        <begin position="80"/>
        <end position="277"/>
    </location>
</feature>
<organism evidence="4 5">
    <name type="scientific">Astrephomene gubernaculifera</name>
    <dbReference type="NCBI Taxonomy" id="47775"/>
    <lineage>
        <taxon>Eukaryota</taxon>
        <taxon>Viridiplantae</taxon>
        <taxon>Chlorophyta</taxon>
        <taxon>core chlorophytes</taxon>
        <taxon>Chlorophyceae</taxon>
        <taxon>CS clade</taxon>
        <taxon>Chlamydomonadales</taxon>
        <taxon>Astrephomenaceae</taxon>
        <taxon>Astrephomene</taxon>
    </lineage>
</organism>
<keyword evidence="2" id="KW-0732">Signal</keyword>
<evidence type="ECO:0000259" key="3">
    <source>
        <dbReference type="Pfam" id="PF25483"/>
    </source>
</evidence>
<reference evidence="4 5" key="1">
    <citation type="journal article" date="2021" name="Sci. Rep.">
        <title>Genome sequencing of the multicellular alga Astrephomene provides insights into convergent evolution of germ-soma differentiation.</title>
        <authorList>
            <person name="Yamashita S."/>
            <person name="Yamamoto K."/>
            <person name="Matsuzaki R."/>
            <person name="Suzuki S."/>
            <person name="Yamaguchi H."/>
            <person name="Hirooka S."/>
            <person name="Minakuchi Y."/>
            <person name="Miyagishima S."/>
            <person name="Kawachi M."/>
            <person name="Toyoda A."/>
            <person name="Nozaki H."/>
        </authorList>
    </citation>
    <scope>NUCLEOTIDE SEQUENCE [LARGE SCALE GENOMIC DNA]</scope>
    <source>
        <strain evidence="4 5">NIES-4017</strain>
    </source>
</reference>
<feature type="signal peptide" evidence="2">
    <location>
        <begin position="1"/>
        <end position="22"/>
    </location>
</feature>
<evidence type="ECO:0000313" key="4">
    <source>
        <dbReference type="EMBL" id="GFR49469.1"/>
    </source>
</evidence>
<dbReference type="InterPro" id="IPR057228">
    <property type="entry name" value="DUF7906"/>
</dbReference>
<dbReference type="Proteomes" id="UP001054857">
    <property type="component" value="Unassembled WGS sequence"/>
</dbReference>
<gene>
    <name evidence="4" type="ORF">Agub_g11529</name>
</gene>
<evidence type="ECO:0000256" key="1">
    <source>
        <dbReference type="SAM" id="MobiDB-lite"/>
    </source>
</evidence>
<proteinExistence type="predicted"/>
<dbReference type="EMBL" id="BMAR01000030">
    <property type="protein sequence ID" value="GFR49469.1"/>
    <property type="molecule type" value="Genomic_DNA"/>
</dbReference>
<name>A0AAD3DWN4_9CHLO</name>
<feature type="region of interest" description="Disordered" evidence="1">
    <location>
        <begin position="195"/>
        <end position="224"/>
    </location>
</feature>
<evidence type="ECO:0000256" key="2">
    <source>
        <dbReference type="SAM" id="SignalP"/>
    </source>
</evidence>
<sequence>MRLTIVSMLFLLVPLLLPTACAIADSRHTAKLLLAEEIANSPPDRDVYAHVPKVQRHLWEHDDGRSINETLQHFSDIPVDVVVAVKLIAFDGDGINRARLSDAELLRHLRSLQLDSLLPTAVLEPQETHLSVRPRVHFRVTKAPPSLTQKLAGVLLSAVFEGKRASLSPHGTLYLPHTLVNDVLVEEERAAAAAAHASSSSSTAPSGTTTTATTSTDSSTTSSSSTAAAAPLFTLYVLNLEPPSGTDYLYTYWEAPELVAAGNWSEFRSCPGAVFVSPSSTSASSSS</sequence>